<feature type="compositionally biased region" description="Polar residues" evidence="1">
    <location>
        <begin position="461"/>
        <end position="477"/>
    </location>
</feature>
<dbReference type="Proteomes" id="UP000184267">
    <property type="component" value="Unassembled WGS sequence"/>
</dbReference>
<dbReference type="PANTHER" id="PTHR38248:SF2">
    <property type="entry name" value="FUNK1 11"/>
    <property type="match status" value="1"/>
</dbReference>
<feature type="compositionally biased region" description="Acidic residues" evidence="1">
    <location>
        <begin position="502"/>
        <end position="512"/>
    </location>
</feature>
<evidence type="ECO:0000313" key="4">
    <source>
        <dbReference type="Proteomes" id="UP000184267"/>
    </source>
</evidence>
<evidence type="ECO:0000313" key="3">
    <source>
        <dbReference type="EMBL" id="OJT11704.1"/>
    </source>
</evidence>
<dbReference type="InterPro" id="IPR040976">
    <property type="entry name" value="Pkinase_fungal"/>
</dbReference>
<gene>
    <name evidence="3" type="ORF">TRAPUB_11766</name>
</gene>
<proteinExistence type="predicted"/>
<feature type="region of interest" description="Disordered" evidence="1">
    <location>
        <begin position="873"/>
        <end position="910"/>
    </location>
</feature>
<dbReference type="SUPFAM" id="SSF56112">
    <property type="entry name" value="Protein kinase-like (PK-like)"/>
    <property type="match status" value="1"/>
</dbReference>
<dbReference type="EMBL" id="MNAD01000587">
    <property type="protein sequence ID" value="OJT11704.1"/>
    <property type="molecule type" value="Genomic_DNA"/>
</dbReference>
<dbReference type="OMA" id="RTFIHYR"/>
<dbReference type="OrthoDB" id="2749390at2759"/>
<dbReference type="PANTHER" id="PTHR38248">
    <property type="entry name" value="FUNK1 6"/>
    <property type="match status" value="1"/>
</dbReference>
<evidence type="ECO:0000259" key="2">
    <source>
        <dbReference type="Pfam" id="PF17667"/>
    </source>
</evidence>
<feature type="domain" description="Fungal-type protein kinase" evidence="2">
    <location>
        <begin position="202"/>
        <end position="285"/>
    </location>
</feature>
<name>A0A1M2VVR9_TRAPU</name>
<feature type="region of interest" description="Disordered" evidence="1">
    <location>
        <begin position="460"/>
        <end position="515"/>
    </location>
</feature>
<dbReference type="AlphaFoldDB" id="A0A1M2VVR9"/>
<protein>
    <recommendedName>
        <fullName evidence="2">Fungal-type protein kinase domain-containing protein</fullName>
    </recommendedName>
</protein>
<dbReference type="PROSITE" id="PS00109">
    <property type="entry name" value="PROTEIN_KINASE_TYR"/>
    <property type="match status" value="1"/>
</dbReference>
<feature type="compositionally biased region" description="Low complexity" evidence="1">
    <location>
        <begin position="478"/>
        <end position="492"/>
    </location>
</feature>
<dbReference type="GO" id="GO:0004672">
    <property type="term" value="F:protein kinase activity"/>
    <property type="evidence" value="ECO:0007669"/>
    <property type="project" value="InterPro"/>
</dbReference>
<dbReference type="InterPro" id="IPR008266">
    <property type="entry name" value="Tyr_kinase_AS"/>
</dbReference>
<evidence type="ECO:0000256" key="1">
    <source>
        <dbReference type="SAM" id="MobiDB-lite"/>
    </source>
</evidence>
<dbReference type="Gene3D" id="1.10.510.10">
    <property type="entry name" value="Transferase(Phosphotransferase) domain 1"/>
    <property type="match status" value="1"/>
</dbReference>
<keyword evidence="4" id="KW-1185">Reference proteome</keyword>
<sequence>MATTPPPTPLVYISNQQSSPSNLKNWNTVNPNKLGISVANNAELDRQLEVWDSMDRSLLTTLDEFENNILWPHANGDIPEPPQKAVKMMSKVIDKLFYTAAKKRRQDVPENEIANAIINDVIKEIGLPNELSAALSQDGYNATDPAKSKVDAALYPSGAVPEDGCPDWTHLRLFIEFKKGGTEHDPFNDKGDHPEAWAKSRQRVRGQLLAYASTTFQYQHRTALYSLLINGDEFRGMYWDRSGLIVTEATNYVDDPSLLVRFLWTFASLSDERQGIDPTATLLSTTSDEYKLMDSWAIANPALDMPFHELANVSEFPDAVSTASLNPAGSTRQRSKQPTHPVFKFVRDLFRDSLVLGWPRYKLDIGEGPGKREFLVAKPVFMSTSMFGRGTRGYIACDLETNQFIWLKDSWRPFYEGVEPEGNYLEMMASKPGLKLIVPTVVAHGDVLRQTTSVAEYYKADQSQSTTPSAEVQSAENQSAEVQSVEVQSVESARGKKRAREEEEASEEPDEPTESRTFIHYRLAVKEVCMNMGNFKQGKQLVRMILDCIYTHADAYVHFNLLHRDVSSGNMLIMPYVEKGVTGLRRVRWKGFLTDWELAKYVPKDKSLQRARQPERTGTWQFMSVAYVRDPGRPVAIADELESFFHVLLHHSIRYLGHSFHDTVTSFIIDYFDTFQRFRDNTTRCSMAKVRAVTDGRISIDDQVLEFNPEVDSKGKLQQHPLNDLLKKWLVLFNARYDLFEQQRRELRASRAVTNLSPGGASSRVEAEEDVEDLASAFPVGEFPDIVTTRYSLIDLDTPDDDAASAEATVARMKAENAAELEDHIKTIKIFENYIKTRQWPLHDVVADQLDSTYNPKKQFAAAKSAMMVNVTSGHTSTLSKRARTDTSTDVASGSRPTTTTQSPPHREPMWPLIKFRARLG</sequence>
<reference evidence="3 4" key="1">
    <citation type="submission" date="2016-10" db="EMBL/GenBank/DDBJ databases">
        <title>Genome sequence of the basidiomycete white-rot fungus Trametes pubescens.</title>
        <authorList>
            <person name="Makela M.R."/>
            <person name="Granchi Z."/>
            <person name="Peng M."/>
            <person name="De Vries R.P."/>
            <person name="Grigoriev I."/>
            <person name="Riley R."/>
            <person name="Hilden K."/>
        </authorList>
    </citation>
    <scope>NUCLEOTIDE SEQUENCE [LARGE SCALE GENOMIC DNA]</scope>
    <source>
        <strain evidence="3 4">FBCC735</strain>
    </source>
</reference>
<comment type="caution">
    <text evidence="3">The sequence shown here is derived from an EMBL/GenBank/DDBJ whole genome shotgun (WGS) entry which is preliminary data.</text>
</comment>
<organism evidence="3 4">
    <name type="scientific">Trametes pubescens</name>
    <name type="common">White-rot fungus</name>
    <dbReference type="NCBI Taxonomy" id="154538"/>
    <lineage>
        <taxon>Eukaryota</taxon>
        <taxon>Fungi</taxon>
        <taxon>Dikarya</taxon>
        <taxon>Basidiomycota</taxon>
        <taxon>Agaricomycotina</taxon>
        <taxon>Agaricomycetes</taxon>
        <taxon>Polyporales</taxon>
        <taxon>Polyporaceae</taxon>
        <taxon>Trametes</taxon>
    </lineage>
</organism>
<dbReference type="Pfam" id="PF17667">
    <property type="entry name" value="Pkinase_fungal"/>
    <property type="match status" value="2"/>
</dbReference>
<feature type="domain" description="Fungal-type protein kinase" evidence="2">
    <location>
        <begin position="372"/>
        <end position="649"/>
    </location>
</feature>
<accession>A0A1M2VVR9</accession>
<feature type="compositionally biased region" description="Polar residues" evidence="1">
    <location>
        <begin position="873"/>
        <end position="904"/>
    </location>
</feature>
<dbReference type="InterPro" id="IPR011009">
    <property type="entry name" value="Kinase-like_dom_sf"/>
</dbReference>